<dbReference type="HOGENOM" id="CLU_3165866_0_0_5"/>
<proteinExistence type="predicted"/>
<evidence type="ECO:0000313" key="2">
    <source>
        <dbReference type="EMBL" id="AFX99460.1"/>
    </source>
</evidence>
<name>K7YIN7_9PROT</name>
<evidence type="ECO:0000256" key="1">
    <source>
        <dbReference type="SAM" id="Phobius"/>
    </source>
</evidence>
<protein>
    <submittedName>
        <fullName evidence="2">Uncharacterized protein</fullName>
    </submittedName>
</protein>
<accession>K7YIN7</accession>
<keyword evidence="1" id="KW-0812">Transmembrane</keyword>
<keyword evidence="1" id="KW-0472">Membrane</keyword>
<keyword evidence="3" id="KW-1185">Reference proteome</keyword>
<sequence length="47" mass="5375">MHVQAKSACRFDDTTKLLTKVTIMHLRVLIFHKTVVLAMIIVIVILI</sequence>
<keyword evidence="1" id="KW-1133">Transmembrane helix</keyword>
<dbReference type="AlphaFoldDB" id="K7YIN7"/>
<gene>
    <name evidence="2" type="ORF">A1OE_1287</name>
</gene>
<reference evidence="2 3" key="1">
    <citation type="journal article" date="2012" name="Proc. Natl. Acad. Sci. U.S.A.">
        <title>Genome streamlining and chemical defense in a coral reef symbiosis.</title>
        <authorList>
            <person name="Kwan J.C."/>
            <person name="Donia M.S."/>
            <person name="Han A.W."/>
            <person name="Hirose E."/>
            <person name="Haygood M.G."/>
            <person name="Schmidt E.W."/>
        </authorList>
    </citation>
    <scope>NUCLEOTIDE SEQUENCE [LARGE SCALE GENOMIC DNA]</scope>
    <source>
        <strain evidence="2 3">L2</strain>
    </source>
</reference>
<dbReference type="EMBL" id="CP003539">
    <property type="protein sequence ID" value="AFX99460.1"/>
    <property type="molecule type" value="Genomic_DNA"/>
</dbReference>
<organism evidence="2 3">
    <name type="scientific">Candidatus Endolissoclinum faulkneri L2</name>
    <dbReference type="NCBI Taxonomy" id="1193729"/>
    <lineage>
        <taxon>Bacteria</taxon>
        <taxon>Pseudomonadati</taxon>
        <taxon>Pseudomonadota</taxon>
        <taxon>Alphaproteobacteria</taxon>
        <taxon>Rhodospirillales</taxon>
        <taxon>Rhodospirillaceae</taxon>
        <taxon>Candidatus Endolissoclinum</taxon>
    </lineage>
</organism>
<evidence type="ECO:0000313" key="3">
    <source>
        <dbReference type="Proteomes" id="UP000010077"/>
    </source>
</evidence>
<dbReference type="KEGG" id="thal:A1OE_1287"/>
<feature type="transmembrane region" description="Helical" evidence="1">
    <location>
        <begin position="26"/>
        <end position="46"/>
    </location>
</feature>
<dbReference type="Proteomes" id="UP000010077">
    <property type="component" value="Chromosome"/>
</dbReference>